<dbReference type="InterPro" id="IPR036259">
    <property type="entry name" value="MFS_trans_sf"/>
</dbReference>
<evidence type="ECO:0000256" key="5">
    <source>
        <dbReference type="ARBA" id="ARBA00023136"/>
    </source>
</evidence>
<dbReference type="PANTHER" id="PTHR23504">
    <property type="entry name" value="MAJOR FACILITATOR SUPERFAMILY DOMAIN-CONTAINING PROTEIN 10"/>
    <property type="match status" value="1"/>
</dbReference>
<sequence length="506" mass="55529">MSPLKSGPAQGGNHHQIHANDERTPLLAAVASAPLAEAAEAEISAEEHHPATAEDEEEEEDKPLDMIQIFLLCYTRLVEPIAFFSIFPYITYMIEKTGGVAPEDVGFYTGLIESLFSATQMCVMIFWGKAADRFGRKPVLVLSLFGVTLSTALFGMSQSLWQMIVFRCLSGIFSGTIVTVRVMLTENSTKSTQARVFGYFAFVGNLGISMGPALGSALERPAEKFPSTIGHVQFFHDYPYALPGFASAFIGLSAAVLVTVFVKETLVHKDSQKSSGPSMTTWELFKYPGVAQCLVIYNYCMLLAFAFTAIFNVFMYTHVDRGGLELPPVWIGTTMTLGGLSQAFWLLVLFPYLHQRIGTGGILNFAAGLWPVFFALDPLCNVLRRYNLDVAFWILFFLNQIFGSSVAMAFTAVQLAINDISPSPESFGTLNALSLTLQSGLRAVIPALSTALYAIGVKYRIAYGHLFWIVIFFVAIGFNVVARTLPEKAQGRPKSKALRQQNGDEV</sequence>
<feature type="transmembrane region" description="Helical" evidence="7">
    <location>
        <begin position="139"/>
        <end position="158"/>
    </location>
</feature>
<dbReference type="PROSITE" id="PS50850">
    <property type="entry name" value="MFS"/>
    <property type="match status" value="1"/>
</dbReference>
<evidence type="ECO:0000256" key="6">
    <source>
        <dbReference type="SAM" id="MobiDB-lite"/>
    </source>
</evidence>
<evidence type="ECO:0000256" key="4">
    <source>
        <dbReference type="ARBA" id="ARBA00022989"/>
    </source>
</evidence>
<feature type="transmembrane region" description="Helical" evidence="7">
    <location>
        <begin position="164"/>
        <end position="184"/>
    </location>
</feature>
<dbReference type="SUPFAM" id="SSF103473">
    <property type="entry name" value="MFS general substrate transporter"/>
    <property type="match status" value="1"/>
</dbReference>
<dbReference type="GO" id="GO:0016020">
    <property type="term" value="C:membrane"/>
    <property type="evidence" value="ECO:0007669"/>
    <property type="project" value="UniProtKB-SubCell"/>
</dbReference>
<feature type="transmembrane region" description="Helical" evidence="7">
    <location>
        <begin position="296"/>
        <end position="317"/>
    </location>
</feature>
<evidence type="ECO:0000256" key="7">
    <source>
        <dbReference type="SAM" id="Phobius"/>
    </source>
</evidence>
<gene>
    <name evidence="9" type="ORF">GRF29_1g1282760</name>
</gene>
<dbReference type="PRINTS" id="PR01035">
    <property type="entry name" value="TCRTETA"/>
</dbReference>
<evidence type="ECO:0000256" key="1">
    <source>
        <dbReference type="ARBA" id="ARBA00004141"/>
    </source>
</evidence>
<protein>
    <recommendedName>
        <fullName evidence="8">Major facilitator superfamily (MFS) profile domain-containing protein</fullName>
    </recommendedName>
</protein>
<dbReference type="EMBL" id="WVTA01000001">
    <property type="protein sequence ID" value="KAK3216888.1"/>
    <property type="molecule type" value="Genomic_DNA"/>
</dbReference>
<dbReference type="GO" id="GO:0022857">
    <property type="term" value="F:transmembrane transporter activity"/>
    <property type="evidence" value="ECO:0007669"/>
    <property type="project" value="InterPro"/>
</dbReference>
<evidence type="ECO:0000313" key="10">
    <source>
        <dbReference type="Proteomes" id="UP001280581"/>
    </source>
</evidence>
<feature type="transmembrane region" description="Helical" evidence="7">
    <location>
        <begin position="196"/>
        <end position="218"/>
    </location>
</feature>
<feature type="transmembrane region" description="Helical" evidence="7">
    <location>
        <begin position="329"/>
        <end position="350"/>
    </location>
</feature>
<dbReference type="InterPro" id="IPR011701">
    <property type="entry name" value="MFS"/>
</dbReference>
<dbReference type="Pfam" id="PF07690">
    <property type="entry name" value="MFS_1"/>
    <property type="match status" value="1"/>
</dbReference>
<proteinExistence type="predicted"/>
<feature type="transmembrane region" description="Helical" evidence="7">
    <location>
        <begin position="461"/>
        <end position="482"/>
    </location>
</feature>
<evidence type="ECO:0000256" key="2">
    <source>
        <dbReference type="ARBA" id="ARBA00022448"/>
    </source>
</evidence>
<feature type="transmembrane region" description="Helical" evidence="7">
    <location>
        <begin position="238"/>
        <end position="262"/>
    </location>
</feature>
<name>A0AAN6M6V5_9PLEO</name>
<reference evidence="9 10" key="1">
    <citation type="submission" date="2021-02" db="EMBL/GenBank/DDBJ databases">
        <title>Genome assembly of Pseudopithomyces chartarum.</title>
        <authorList>
            <person name="Jauregui R."/>
            <person name="Singh J."/>
            <person name="Voisey C."/>
        </authorList>
    </citation>
    <scope>NUCLEOTIDE SEQUENCE [LARGE SCALE GENOMIC DNA]</scope>
    <source>
        <strain evidence="9 10">AGR01</strain>
    </source>
</reference>
<dbReference type="Gene3D" id="1.20.1250.20">
    <property type="entry name" value="MFS general substrate transporter like domains"/>
    <property type="match status" value="1"/>
</dbReference>
<dbReference type="InterPro" id="IPR001958">
    <property type="entry name" value="Tet-R_TetA/multi-R_MdtG-like"/>
</dbReference>
<keyword evidence="10" id="KW-1185">Reference proteome</keyword>
<evidence type="ECO:0000256" key="3">
    <source>
        <dbReference type="ARBA" id="ARBA00022692"/>
    </source>
</evidence>
<feature type="transmembrane region" description="Helical" evidence="7">
    <location>
        <begin position="390"/>
        <end position="417"/>
    </location>
</feature>
<evidence type="ECO:0000313" key="9">
    <source>
        <dbReference type="EMBL" id="KAK3216888.1"/>
    </source>
</evidence>
<dbReference type="Proteomes" id="UP001280581">
    <property type="component" value="Unassembled WGS sequence"/>
</dbReference>
<dbReference type="InterPro" id="IPR020846">
    <property type="entry name" value="MFS_dom"/>
</dbReference>
<organism evidence="9 10">
    <name type="scientific">Pseudopithomyces chartarum</name>
    <dbReference type="NCBI Taxonomy" id="1892770"/>
    <lineage>
        <taxon>Eukaryota</taxon>
        <taxon>Fungi</taxon>
        <taxon>Dikarya</taxon>
        <taxon>Ascomycota</taxon>
        <taxon>Pezizomycotina</taxon>
        <taxon>Dothideomycetes</taxon>
        <taxon>Pleosporomycetidae</taxon>
        <taxon>Pleosporales</taxon>
        <taxon>Massarineae</taxon>
        <taxon>Didymosphaeriaceae</taxon>
        <taxon>Pseudopithomyces</taxon>
    </lineage>
</organism>
<keyword evidence="3 7" id="KW-0812">Transmembrane</keyword>
<feature type="transmembrane region" description="Helical" evidence="7">
    <location>
        <begin position="106"/>
        <end position="127"/>
    </location>
</feature>
<keyword evidence="2" id="KW-0813">Transport</keyword>
<keyword evidence="4 7" id="KW-1133">Transmembrane helix</keyword>
<accession>A0AAN6M6V5</accession>
<evidence type="ECO:0000259" key="8">
    <source>
        <dbReference type="PROSITE" id="PS50850"/>
    </source>
</evidence>
<dbReference type="CDD" id="cd17330">
    <property type="entry name" value="MFS_SLC46_TetA_like"/>
    <property type="match status" value="1"/>
</dbReference>
<feature type="domain" description="Major facilitator superfamily (MFS) profile" evidence="8">
    <location>
        <begin position="68"/>
        <end position="489"/>
    </location>
</feature>
<comment type="subcellular location">
    <subcellularLocation>
        <location evidence="1">Membrane</location>
        <topology evidence="1">Multi-pass membrane protein</topology>
    </subcellularLocation>
</comment>
<dbReference type="AlphaFoldDB" id="A0AAN6M6V5"/>
<feature type="region of interest" description="Disordered" evidence="6">
    <location>
        <begin position="41"/>
        <end position="61"/>
    </location>
</feature>
<comment type="caution">
    <text evidence="9">The sequence shown here is derived from an EMBL/GenBank/DDBJ whole genome shotgun (WGS) entry which is preliminary data.</text>
</comment>
<feature type="transmembrane region" description="Helical" evidence="7">
    <location>
        <begin position="69"/>
        <end position="94"/>
    </location>
</feature>
<keyword evidence="5 7" id="KW-0472">Membrane</keyword>
<dbReference type="PANTHER" id="PTHR23504:SF3">
    <property type="entry name" value="MAJOR FACILITATOR SUPERFAMILY (MFS) PROFILE DOMAIN-CONTAINING PROTEIN"/>
    <property type="match status" value="1"/>
</dbReference>
<feature type="transmembrane region" description="Helical" evidence="7">
    <location>
        <begin position="429"/>
        <end position="455"/>
    </location>
</feature>